<proteinExistence type="predicted"/>
<dbReference type="RefSeq" id="WP_123096329.1">
    <property type="nucleotide sequence ID" value="NZ_RIZG01000008.1"/>
</dbReference>
<dbReference type="EMBL" id="RIZG01000008">
    <property type="protein sequence ID" value="RNF49234.1"/>
    <property type="molecule type" value="Genomic_DNA"/>
</dbReference>
<gene>
    <name evidence="1" type="ORF">EBI00_12775</name>
</gene>
<dbReference type="Proteomes" id="UP000280507">
    <property type="component" value="Unassembled WGS sequence"/>
</dbReference>
<sequence>MSVLPAKQNNTPTFDIAIIGAGLSGSLCAHLLSKSGKSVCVIDKSRGSGGRAGSKRLDDDTSCDLGAPFICVKDEKTKALFKTLTENQVAAVWKQFSTSEQQAYVGIPKMSAITRHWLGDTHFITNTRIHHIEEADNTPSHWLLRDDQYQPVVVAKQIIIAIPAPQAAAILSCNPKLAVLLLRANQACASAQPQWSMWLETAHCDLNALVEPQNSAIQRMIKDNYKPMRNSDKVDRWVIHTTPEWTNQHLDVDKSWVSHTLLQAFSEETELRVLKHGVPHRWLLSRFAENVDNKNFYWLPDQNVGAVGDWLCQGDAEGAILSAIALTEQLQTSA</sequence>
<evidence type="ECO:0000313" key="1">
    <source>
        <dbReference type="EMBL" id="RNF49234.1"/>
    </source>
</evidence>
<dbReference type="AlphaFoldDB" id="A0A3M8Q224"/>
<dbReference type="PANTHER" id="PTHR16128:SF5">
    <property type="entry name" value="FAD_NAD(P)-BINDING OXIDOREDUCTASE FAMILY PROTEIN"/>
    <property type="match status" value="1"/>
</dbReference>
<organism evidence="1 2">
    <name type="scientific">Marinomonas hwangdonensis</name>
    <dbReference type="NCBI Taxonomy" id="1053647"/>
    <lineage>
        <taxon>Bacteria</taxon>
        <taxon>Pseudomonadati</taxon>
        <taxon>Pseudomonadota</taxon>
        <taxon>Gammaproteobacteria</taxon>
        <taxon>Oceanospirillales</taxon>
        <taxon>Oceanospirillaceae</taxon>
        <taxon>Marinomonas</taxon>
    </lineage>
</organism>
<accession>A0A3M8Q224</accession>
<dbReference type="Pfam" id="PF13450">
    <property type="entry name" value="NAD_binding_8"/>
    <property type="match status" value="1"/>
</dbReference>
<name>A0A3M8Q224_9GAMM</name>
<dbReference type="OrthoDB" id="5792777at2"/>
<comment type="caution">
    <text evidence="1">The sequence shown here is derived from an EMBL/GenBank/DDBJ whole genome shotgun (WGS) entry which is preliminary data.</text>
</comment>
<reference evidence="1 2" key="1">
    <citation type="journal article" date="2012" name="Int. J. Syst. Evol. Microbiol.">
        <title>Marinomonas hwangdonensis sp. nov., isolated from seawater.</title>
        <authorList>
            <person name="Jung Y.T."/>
            <person name="Oh T.K."/>
            <person name="Yoon J.H."/>
        </authorList>
    </citation>
    <scope>NUCLEOTIDE SEQUENCE [LARGE SCALE GENOMIC DNA]</scope>
    <source>
        <strain evidence="1 2">HDW-15</strain>
    </source>
</reference>
<dbReference type="Gene3D" id="3.90.660.10">
    <property type="match status" value="1"/>
</dbReference>
<dbReference type="PANTHER" id="PTHR16128">
    <property type="entry name" value="FAD/NAD(P)-BINDING OXIDOREDUCTASE FAMILY PROTEIN"/>
    <property type="match status" value="1"/>
</dbReference>
<dbReference type="InterPro" id="IPR036188">
    <property type="entry name" value="FAD/NAD-bd_sf"/>
</dbReference>
<protein>
    <submittedName>
        <fullName evidence="1">Lycopene cyclase</fullName>
    </submittedName>
</protein>
<dbReference type="Gene3D" id="3.50.50.60">
    <property type="entry name" value="FAD/NAD(P)-binding domain"/>
    <property type="match status" value="1"/>
</dbReference>
<dbReference type="SUPFAM" id="SSF51905">
    <property type="entry name" value="FAD/NAD(P)-binding domain"/>
    <property type="match status" value="1"/>
</dbReference>
<keyword evidence="2" id="KW-1185">Reference proteome</keyword>
<evidence type="ECO:0000313" key="2">
    <source>
        <dbReference type="Proteomes" id="UP000280507"/>
    </source>
</evidence>